<dbReference type="Proteomes" id="UP000260812">
    <property type="component" value="Unassembled WGS sequence"/>
</dbReference>
<evidence type="ECO:0000256" key="5">
    <source>
        <dbReference type="ARBA" id="ARBA00022679"/>
    </source>
</evidence>
<evidence type="ECO:0000256" key="3">
    <source>
        <dbReference type="ARBA" id="ARBA00012438"/>
    </source>
</evidence>
<dbReference type="SMART" id="SM00387">
    <property type="entry name" value="HATPase_c"/>
    <property type="match status" value="1"/>
</dbReference>
<dbReference type="PROSITE" id="PS50109">
    <property type="entry name" value="HIS_KIN"/>
    <property type="match status" value="1"/>
</dbReference>
<proteinExistence type="predicted"/>
<evidence type="ECO:0000256" key="1">
    <source>
        <dbReference type="ARBA" id="ARBA00000085"/>
    </source>
</evidence>
<dbReference type="Gene3D" id="1.10.287.130">
    <property type="match status" value="1"/>
</dbReference>
<dbReference type="RefSeq" id="WP_117544252.1">
    <property type="nucleotide sequence ID" value="NZ_JBKUNB010000045.1"/>
</dbReference>
<organism evidence="9 10">
    <name type="scientific">Eisenbergiella massiliensis</name>
    <dbReference type="NCBI Taxonomy" id="1720294"/>
    <lineage>
        <taxon>Bacteria</taxon>
        <taxon>Bacillati</taxon>
        <taxon>Bacillota</taxon>
        <taxon>Clostridia</taxon>
        <taxon>Lachnospirales</taxon>
        <taxon>Lachnospiraceae</taxon>
        <taxon>Eisenbergiella</taxon>
    </lineage>
</organism>
<dbReference type="InterPro" id="IPR003594">
    <property type="entry name" value="HATPase_dom"/>
</dbReference>
<evidence type="ECO:0000256" key="7">
    <source>
        <dbReference type="ARBA" id="ARBA00023012"/>
    </source>
</evidence>
<dbReference type="GO" id="GO:0005886">
    <property type="term" value="C:plasma membrane"/>
    <property type="evidence" value="ECO:0007669"/>
    <property type="project" value="TreeGrafter"/>
</dbReference>
<dbReference type="EC" id="2.7.13.3" evidence="3"/>
<dbReference type="GeneID" id="97986831"/>
<evidence type="ECO:0000313" key="9">
    <source>
        <dbReference type="EMBL" id="RGE62538.1"/>
    </source>
</evidence>
<dbReference type="Pfam" id="PF00512">
    <property type="entry name" value="HisKA"/>
    <property type="match status" value="1"/>
</dbReference>
<keyword evidence="10" id="KW-1185">Reference proteome</keyword>
<dbReference type="SUPFAM" id="SSF47384">
    <property type="entry name" value="Homodimeric domain of signal transducing histidine kinase"/>
    <property type="match status" value="1"/>
</dbReference>
<dbReference type="CDD" id="cd00082">
    <property type="entry name" value="HisKA"/>
    <property type="match status" value="1"/>
</dbReference>
<dbReference type="InterPro" id="IPR050351">
    <property type="entry name" value="BphY/WalK/GraS-like"/>
</dbReference>
<keyword evidence="7" id="KW-0902">Two-component regulatory system</keyword>
<dbReference type="Pfam" id="PF02518">
    <property type="entry name" value="HATPase_c"/>
    <property type="match status" value="1"/>
</dbReference>
<dbReference type="GO" id="GO:0004721">
    <property type="term" value="F:phosphoprotein phosphatase activity"/>
    <property type="evidence" value="ECO:0007669"/>
    <property type="project" value="TreeGrafter"/>
</dbReference>
<feature type="domain" description="Histidine kinase" evidence="8">
    <location>
        <begin position="68"/>
        <end position="274"/>
    </location>
</feature>
<protein>
    <recommendedName>
        <fullName evidence="3">histidine kinase</fullName>
        <ecNumber evidence="3">2.7.13.3</ecNumber>
    </recommendedName>
</protein>
<dbReference type="EMBL" id="QVLV01000004">
    <property type="protein sequence ID" value="RGE62538.1"/>
    <property type="molecule type" value="Genomic_DNA"/>
</dbReference>
<dbReference type="InterPro" id="IPR003661">
    <property type="entry name" value="HisK_dim/P_dom"/>
</dbReference>
<dbReference type="InterPro" id="IPR004358">
    <property type="entry name" value="Sig_transdc_His_kin-like_C"/>
</dbReference>
<dbReference type="SMART" id="SM00388">
    <property type="entry name" value="HisKA"/>
    <property type="match status" value="1"/>
</dbReference>
<dbReference type="Gene3D" id="3.30.565.10">
    <property type="entry name" value="Histidine kinase-like ATPase, C-terminal domain"/>
    <property type="match status" value="1"/>
</dbReference>
<dbReference type="PANTHER" id="PTHR45453:SF1">
    <property type="entry name" value="PHOSPHATE REGULON SENSOR PROTEIN PHOR"/>
    <property type="match status" value="1"/>
</dbReference>
<evidence type="ECO:0000256" key="6">
    <source>
        <dbReference type="ARBA" id="ARBA00022777"/>
    </source>
</evidence>
<dbReference type="InterPro" id="IPR036890">
    <property type="entry name" value="HATPase_C_sf"/>
</dbReference>
<evidence type="ECO:0000259" key="8">
    <source>
        <dbReference type="PROSITE" id="PS50109"/>
    </source>
</evidence>
<dbReference type="GO" id="GO:0016036">
    <property type="term" value="P:cellular response to phosphate starvation"/>
    <property type="evidence" value="ECO:0007669"/>
    <property type="project" value="TreeGrafter"/>
</dbReference>
<evidence type="ECO:0000256" key="2">
    <source>
        <dbReference type="ARBA" id="ARBA00004370"/>
    </source>
</evidence>
<dbReference type="SUPFAM" id="SSF55874">
    <property type="entry name" value="ATPase domain of HSP90 chaperone/DNA topoisomerase II/histidine kinase"/>
    <property type="match status" value="1"/>
</dbReference>
<comment type="subcellular location">
    <subcellularLocation>
        <location evidence="2">Membrane</location>
    </subcellularLocation>
</comment>
<gene>
    <name evidence="9" type="ORF">DXC51_08055</name>
</gene>
<evidence type="ECO:0000256" key="4">
    <source>
        <dbReference type="ARBA" id="ARBA00022553"/>
    </source>
</evidence>
<dbReference type="PANTHER" id="PTHR45453">
    <property type="entry name" value="PHOSPHATE REGULON SENSOR PROTEIN PHOR"/>
    <property type="match status" value="1"/>
</dbReference>
<dbReference type="GO" id="GO:0000155">
    <property type="term" value="F:phosphorelay sensor kinase activity"/>
    <property type="evidence" value="ECO:0007669"/>
    <property type="project" value="InterPro"/>
</dbReference>
<accession>A0A3E3I7W1</accession>
<reference evidence="9 10" key="1">
    <citation type="submission" date="2018-08" db="EMBL/GenBank/DDBJ databases">
        <title>A genome reference for cultivated species of the human gut microbiota.</title>
        <authorList>
            <person name="Zou Y."/>
            <person name="Xue W."/>
            <person name="Luo G."/>
        </authorList>
    </citation>
    <scope>NUCLEOTIDE SEQUENCE [LARGE SCALE GENOMIC DNA]</scope>
    <source>
        <strain evidence="9 10">TF05-5AC</strain>
    </source>
</reference>
<dbReference type="InterPro" id="IPR036097">
    <property type="entry name" value="HisK_dim/P_sf"/>
</dbReference>
<dbReference type="AlphaFoldDB" id="A0A3E3I7W1"/>
<comment type="catalytic activity">
    <reaction evidence="1">
        <text>ATP + protein L-histidine = ADP + protein N-phospho-L-histidine.</text>
        <dbReference type="EC" id="2.7.13.3"/>
    </reaction>
</comment>
<dbReference type="PRINTS" id="PR00344">
    <property type="entry name" value="BCTRLSENSOR"/>
</dbReference>
<evidence type="ECO:0000313" key="10">
    <source>
        <dbReference type="Proteomes" id="UP000260812"/>
    </source>
</evidence>
<keyword evidence="6 9" id="KW-0418">Kinase</keyword>
<keyword evidence="4" id="KW-0597">Phosphoprotein</keyword>
<sequence length="274" mass="30819">MLIRNSEIKELSEKIRKAIDGQKVEFRDNKEGSLSILKNDIHTLVNIKNEQLSAVEQEHALFIEFMENISHQLKTPVTSMMIMADLLQTAAPDKQEEFIHNIQTSLNRMEWLVGTLLKMAKLDADAITFDMEKVSVRALLEAALKPLAILLEIKNQATDLRNDLELYCDKRWMSEALTNLIKNASEHSGDHTCITIDCGENPIYQWISVTDMGKGIRKEEIARLFTRFEGSGNTGGYGIGLPLALAIVRRHNGDIDVDCGKEGSGATFTIKLYK</sequence>
<keyword evidence="5" id="KW-0808">Transferase</keyword>
<comment type="caution">
    <text evidence="9">The sequence shown here is derived from an EMBL/GenBank/DDBJ whole genome shotgun (WGS) entry which is preliminary data.</text>
</comment>
<dbReference type="InterPro" id="IPR005467">
    <property type="entry name" value="His_kinase_dom"/>
</dbReference>
<name>A0A3E3I7W1_9FIRM</name>